<dbReference type="KEGG" id="pspi:PS2015_891"/>
<protein>
    <submittedName>
        <fullName evidence="3">Uncharacterized protein</fullName>
    </submittedName>
</protein>
<evidence type="ECO:0000256" key="2">
    <source>
        <dbReference type="SAM" id="SignalP"/>
    </source>
</evidence>
<dbReference type="Gene3D" id="1.25.40.10">
    <property type="entry name" value="Tetratricopeptide repeat domain"/>
    <property type="match status" value="3"/>
</dbReference>
<keyword evidence="2" id="KW-0732">Signal</keyword>
<evidence type="ECO:0000313" key="3">
    <source>
        <dbReference type="EMBL" id="ALO45561.1"/>
    </source>
</evidence>
<dbReference type="PANTHER" id="PTHR12558:SF13">
    <property type="entry name" value="CELL DIVISION CYCLE PROTEIN 27 HOMOLOG"/>
    <property type="match status" value="1"/>
</dbReference>
<dbReference type="SMART" id="SM00028">
    <property type="entry name" value="TPR"/>
    <property type="match status" value="2"/>
</dbReference>
<dbReference type="AlphaFoldDB" id="A0A0S2KBG0"/>
<reference evidence="3 4" key="1">
    <citation type="submission" date="2015-11" db="EMBL/GenBank/DDBJ databases">
        <authorList>
            <person name="Zhang Y."/>
            <person name="Guo Z."/>
        </authorList>
    </citation>
    <scope>NUCLEOTIDE SEQUENCE [LARGE SCALE GENOMIC DNA]</scope>
    <source>
        <strain evidence="3 4">KCTC 32221</strain>
    </source>
</reference>
<sequence length="696" mass="78620" precursor="true">MQSPRPGHTQSKSLISSACKLLCLLGVCCSVLIHAQDSSELDSTQFSRAQRLCFGLSGISEPRALAVCDALALGQNVRARELAQQWISEQPDSPAAQYALAEVLFRVEGNLPRALFHLNQAEALTNYTSLGRALESGNLEWHYLTLSQLSYAHQLIGNQEKSLEYLDKISDIYGQDTESFRGWPLIKMKRYDEARASAERVLNSSDNPRDRSRAWNTLCAVELADLRPNESLQACENAMNEDQSLAAAQGFEDLDTVHLLNSAEVSLNLLRFDEAENYLDRASAQLDPDSVGNPWVYKLYLYMNQGRFDEARQALDRMMVWRDNQSPLVGVMNRADHFMVSAVFLNLAGYPDDAARLTQAALNQPDRTGSYTADEAQKDSYSALVNSIAHHMRYERLRETMATRPLLSNWRLWIEAQAARFRAWRAGRHAASLFADEETLINRMRPYAPLDVHIPEWIEPEIIRLIGPGVMQKLLENTAAQGAFALNNGYLYSYRTEIAAQQGKHGETRQMAEMALRDLPSQEVMLRARVSARLAQALWSERQYDQALPYYTYALRRDPSLFRRLGIALPVRFTANNTDFSQELQSYLRRSPRFASHVQGLPLALPQSVSDVLCLRDQQGDALSCIELTEEVTEDNINDPGDSDAQLLANQFQHHTFRLPYNISRTQRLGLLGTSVIISSQSNSSQQEQRERVLQP</sequence>
<keyword evidence="1" id="KW-0802">TPR repeat</keyword>
<dbReference type="SUPFAM" id="SSF81901">
    <property type="entry name" value="HCP-like"/>
    <property type="match status" value="1"/>
</dbReference>
<dbReference type="STRING" id="1249552.PS2015_891"/>
<accession>A0A0S2KBG0</accession>
<proteinExistence type="predicted"/>
<feature type="signal peptide" evidence="2">
    <location>
        <begin position="1"/>
        <end position="35"/>
    </location>
</feature>
<name>A0A0S2KBG0_9GAMM</name>
<evidence type="ECO:0000313" key="4">
    <source>
        <dbReference type="Proteomes" id="UP000065641"/>
    </source>
</evidence>
<keyword evidence="4" id="KW-1185">Reference proteome</keyword>
<dbReference type="Pfam" id="PF13181">
    <property type="entry name" value="TPR_8"/>
    <property type="match status" value="1"/>
</dbReference>
<evidence type="ECO:0000256" key="1">
    <source>
        <dbReference type="PROSITE-ProRule" id="PRU00339"/>
    </source>
</evidence>
<gene>
    <name evidence="3" type="ORF">PS2015_891</name>
</gene>
<dbReference type="InterPro" id="IPR011990">
    <property type="entry name" value="TPR-like_helical_dom_sf"/>
</dbReference>
<dbReference type="SUPFAM" id="SSF48452">
    <property type="entry name" value="TPR-like"/>
    <property type="match status" value="2"/>
</dbReference>
<organism evidence="3 4">
    <name type="scientific">Pseudohongiella spirulinae</name>
    <dbReference type="NCBI Taxonomy" id="1249552"/>
    <lineage>
        <taxon>Bacteria</taxon>
        <taxon>Pseudomonadati</taxon>
        <taxon>Pseudomonadota</taxon>
        <taxon>Gammaproteobacteria</taxon>
        <taxon>Pseudomonadales</taxon>
        <taxon>Pseudohongiellaceae</taxon>
        <taxon>Pseudohongiella</taxon>
    </lineage>
</organism>
<feature type="chain" id="PRO_5006601425" evidence="2">
    <location>
        <begin position="36"/>
        <end position="696"/>
    </location>
</feature>
<dbReference type="RefSeq" id="WP_058021091.1">
    <property type="nucleotide sequence ID" value="NZ_CP013189.1"/>
</dbReference>
<dbReference type="OrthoDB" id="7052525at2"/>
<feature type="repeat" description="TPR" evidence="1">
    <location>
        <begin position="528"/>
        <end position="561"/>
    </location>
</feature>
<dbReference type="EMBL" id="CP013189">
    <property type="protein sequence ID" value="ALO45561.1"/>
    <property type="molecule type" value="Genomic_DNA"/>
</dbReference>
<dbReference type="Proteomes" id="UP000065641">
    <property type="component" value="Chromosome"/>
</dbReference>
<dbReference type="PANTHER" id="PTHR12558">
    <property type="entry name" value="CELL DIVISION CYCLE 16,23,27"/>
    <property type="match status" value="1"/>
</dbReference>
<dbReference type="PROSITE" id="PS50005">
    <property type="entry name" value="TPR"/>
    <property type="match status" value="1"/>
</dbReference>
<dbReference type="InterPro" id="IPR019734">
    <property type="entry name" value="TPR_rpt"/>
</dbReference>